<comment type="caution">
    <text evidence="11">The sequence shown here is derived from an EMBL/GenBank/DDBJ whole genome shotgun (WGS) entry which is preliminary data.</text>
</comment>
<comment type="similarity">
    <text evidence="10">Belongs to the ELO family.</text>
</comment>
<dbReference type="EC" id="2.3.1.199" evidence="10"/>
<keyword evidence="5 10" id="KW-0276">Fatty acid metabolism</keyword>
<feature type="transmembrane region" description="Helical" evidence="10">
    <location>
        <begin position="116"/>
        <end position="135"/>
    </location>
</feature>
<keyword evidence="3 10" id="KW-0808">Transferase</keyword>
<feature type="transmembrane region" description="Helical" evidence="10">
    <location>
        <begin position="147"/>
        <end position="165"/>
    </location>
</feature>
<dbReference type="Proteomes" id="UP000639338">
    <property type="component" value="Unassembled WGS sequence"/>
</dbReference>
<comment type="subcellular location">
    <subcellularLocation>
        <location evidence="1">Membrane</location>
        <topology evidence="1">Multi-pass membrane protein</topology>
    </subcellularLocation>
</comment>
<feature type="transmembrane region" description="Helical" evidence="10">
    <location>
        <begin position="229"/>
        <end position="253"/>
    </location>
</feature>
<evidence type="ECO:0000313" key="11">
    <source>
        <dbReference type="EMBL" id="KAF7988104.1"/>
    </source>
</evidence>
<protein>
    <recommendedName>
        <fullName evidence="10">Elongation of very long chain fatty acids protein</fullName>
        <ecNumber evidence="10">2.3.1.199</ecNumber>
    </recommendedName>
    <alternativeName>
        <fullName evidence="10">Very-long-chain 3-oxoacyl-CoA synthase</fullName>
    </alternativeName>
</protein>
<dbReference type="AlphaFoldDB" id="A0A834XMN2"/>
<accession>A0A834XMN2</accession>
<organism evidence="11 12">
    <name type="scientific">Aphidius gifuensis</name>
    <name type="common">Parasitoid wasp</name>
    <dbReference type="NCBI Taxonomy" id="684658"/>
    <lineage>
        <taxon>Eukaryota</taxon>
        <taxon>Metazoa</taxon>
        <taxon>Ecdysozoa</taxon>
        <taxon>Arthropoda</taxon>
        <taxon>Hexapoda</taxon>
        <taxon>Insecta</taxon>
        <taxon>Pterygota</taxon>
        <taxon>Neoptera</taxon>
        <taxon>Endopterygota</taxon>
        <taxon>Hymenoptera</taxon>
        <taxon>Apocrita</taxon>
        <taxon>Ichneumonoidea</taxon>
        <taxon>Braconidae</taxon>
        <taxon>Aphidiinae</taxon>
        <taxon>Aphidius</taxon>
    </lineage>
</organism>
<keyword evidence="7 10" id="KW-0443">Lipid metabolism</keyword>
<dbReference type="InterPro" id="IPR002076">
    <property type="entry name" value="ELO_fam"/>
</dbReference>
<evidence type="ECO:0000256" key="6">
    <source>
        <dbReference type="ARBA" id="ARBA00022989"/>
    </source>
</evidence>
<feature type="transmembrane region" description="Helical" evidence="10">
    <location>
        <begin position="27"/>
        <end position="48"/>
    </location>
</feature>
<sequence>MAKIIRMFVETYHFLNEDAADPRTKDWLFIATPWPIFGIIVTYLYFVFTIGPRLMAKRPPFKLERVMQIYNVVQIVLSGYLFYRALTLAWWNNYSYVCEPVDYSDDPIAIQIARTVWMYFIVKIIDLLDTIFFVLRKKDNQISFLHVYHHAGMIFATWCGVKYLPGGHVTFIGLLNSLVHVVMYSHYLATSFKINRPWWKKYITQMQLLQFFLILIHASLLLFVEDCGFPVWTLAILLPQNLFMVVLFGEFYYNTYVKKSKKNITTNLDNNQINKDK</sequence>
<evidence type="ECO:0000256" key="3">
    <source>
        <dbReference type="ARBA" id="ARBA00022679"/>
    </source>
</evidence>
<gene>
    <name evidence="11" type="ORF">HCN44_007598</name>
</gene>
<evidence type="ECO:0000256" key="5">
    <source>
        <dbReference type="ARBA" id="ARBA00022832"/>
    </source>
</evidence>
<dbReference type="PANTHER" id="PTHR11157">
    <property type="entry name" value="FATTY ACID ACYL TRANSFERASE-RELATED"/>
    <property type="match status" value="1"/>
</dbReference>
<reference evidence="11 12" key="1">
    <citation type="submission" date="2020-08" db="EMBL/GenBank/DDBJ databases">
        <title>Aphidius gifuensis genome sequencing and assembly.</title>
        <authorList>
            <person name="Du Z."/>
        </authorList>
    </citation>
    <scope>NUCLEOTIDE SEQUENCE [LARGE SCALE GENOMIC DNA]</scope>
    <source>
        <strain evidence="11">YNYX2018</strain>
        <tissue evidence="11">Adults</tissue>
    </source>
</reference>
<keyword evidence="9 10" id="KW-0275">Fatty acid biosynthesis</keyword>
<comment type="catalytic activity">
    <reaction evidence="10">
        <text>a very-long-chain acyl-CoA + malonyl-CoA + H(+) = a very-long-chain 3-oxoacyl-CoA + CO2 + CoA</text>
        <dbReference type="Rhea" id="RHEA:32727"/>
        <dbReference type="ChEBI" id="CHEBI:15378"/>
        <dbReference type="ChEBI" id="CHEBI:16526"/>
        <dbReference type="ChEBI" id="CHEBI:57287"/>
        <dbReference type="ChEBI" id="CHEBI:57384"/>
        <dbReference type="ChEBI" id="CHEBI:90725"/>
        <dbReference type="ChEBI" id="CHEBI:90736"/>
        <dbReference type="EC" id="2.3.1.199"/>
    </reaction>
</comment>
<dbReference type="PROSITE" id="PS01188">
    <property type="entry name" value="ELO"/>
    <property type="match status" value="1"/>
</dbReference>
<feature type="transmembrane region" description="Helical" evidence="10">
    <location>
        <begin position="202"/>
        <end position="223"/>
    </location>
</feature>
<dbReference type="PANTHER" id="PTHR11157:SF21">
    <property type="entry name" value="ELONGATION OF VERY LONG CHAIN FATTY ACIDS PROTEIN"/>
    <property type="match status" value="1"/>
</dbReference>
<evidence type="ECO:0000256" key="4">
    <source>
        <dbReference type="ARBA" id="ARBA00022692"/>
    </source>
</evidence>
<dbReference type="OrthoDB" id="434092at2759"/>
<keyword evidence="2 10" id="KW-0444">Lipid biosynthesis</keyword>
<evidence type="ECO:0000313" key="12">
    <source>
        <dbReference type="Proteomes" id="UP000639338"/>
    </source>
</evidence>
<dbReference type="GO" id="GO:0034626">
    <property type="term" value="P:fatty acid elongation, polyunsaturated fatty acid"/>
    <property type="evidence" value="ECO:0007669"/>
    <property type="project" value="TreeGrafter"/>
</dbReference>
<evidence type="ECO:0000256" key="10">
    <source>
        <dbReference type="RuleBase" id="RU361115"/>
    </source>
</evidence>
<name>A0A834XMN2_APHGI</name>
<evidence type="ECO:0000256" key="2">
    <source>
        <dbReference type="ARBA" id="ARBA00022516"/>
    </source>
</evidence>
<dbReference type="GO" id="GO:0042761">
    <property type="term" value="P:very long-chain fatty acid biosynthetic process"/>
    <property type="evidence" value="ECO:0007669"/>
    <property type="project" value="TreeGrafter"/>
</dbReference>
<dbReference type="Pfam" id="PF01151">
    <property type="entry name" value="ELO"/>
    <property type="match status" value="1"/>
</dbReference>
<dbReference type="EMBL" id="JACMRX010000006">
    <property type="protein sequence ID" value="KAF7988104.1"/>
    <property type="molecule type" value="Genomic_DNA"/>
</dbReference>
<dbReference type="InterPro" id="IPR030457">
    <property type="entry name" value="ELO_CS"/>
</dbReference>
<dbReference type="GO" id="GO:0019367">
    <property type="term" value="P:fatty acid elongation, saturated fatty acid"/>
    <property type="evidence" value="ECO:0007669"/>
    <property type="project" value="TreeGrafter"/>
</dbReference>
<proteinExistence type="inferred from homology"/>
<evidence type="ECO:0000256" key="7">
    <source>
        <dbReference type="ARBA" id="ARBA00023098"/>
    </source>
</evidence>
<evidence type="ECO:0000256" key="1">
    <source>
        <dbReference type="ARBA" id="ARBA00004141"/>
    </source>
</evidence>
<keyword evidence="12" id="KW-1185">Reference proteome</keyword>
<keyword evidence="6 10" id="KW-1133">Transmembrane helix</keyword>
<dbReference type="GO" id="GO:0009922">
    <property type="term" value="F:fatty acid elongase activity"/>
    <property type="evidence" value="ECO:0007669"/>
    <property type="project" value="UniProtKB-EC"/>
</dbReference>
<feature type="transmembrane region" description="Helical" evidence="10">
    <location>
        <begin position="69"/>
        <end position="91"/>
    </location>
</feature>
<evidence type="ECO:0000256" key="8">
    <source>
        <dbReference type="ARBA" id="ARBA00023136"/>
    </source>
</evidence>
<dbReference type="GO" id="GO:0005789">
    <property type="term" value="C:endoplasmic reticulum membrane"/>
    <property type="evidence" value="ECO:0007669"/>
    <property type="project" value="TreeGrafter"/>
</dbReference>
<dbReference type="GO" id="GO:0030148">
    <property type="term" value="P:sphingolipid biosynthetic process"/>
    <property type="evidence" value="ECO:0007669"/>
    <property type="project" value="TreeGrafter"/>
</dbReference>
<evidence type="ECO:0000256" key="9">
    <source>
        <dbReference type="ARBA" id="ARBA00023160"/>
    </source>
</evidence>
<feature type="transmembrane region" description="Helical" evidence="10">
    <location>
        <begin position="171"/>
        <end position="190"/>
    </location>
</feature>
<keyword evidence="8 10" id="KW-0472">Membrane</keyword>
<dbReference type="GO" id="GO:0034625">
    <property type="term" value="P:fatty acid elongation, monounsaturated fatty acid"/>
    <property type="evidence" value="ECO:0007669"/>
    <property type="project" value="TreeGrafter"/>
</dbReference>
<keyword evidence="4 10" id="KW-0812">Transmembrane</keyword>